<dbReference type="InterPro" id="IPR008638">
    <property type="entry name" value="FhaB/CdiA-like_TPS"/>
</dbReference>
<evidence type="ECO:0000259" key="2">
    <source>
        <dbReference type="SMART" id="SM00912"/>
    </source>
</evidence>
<evidence type="ECO:0000313" key="3">
    <source>
        <dbReference type="EMBL" id="QIZ72861.1"/>
    </source>
</evidence>
<protein>
    <submittedName>
        <fullName evidence="3">Filamentous hemagglutinin N-terminal domain-containing protein</fullName>
    </submittedName>
</protein>
<dbReference type="InterPro" id="IPR011050">
    <property type="entry name" value="Pectin_lyase_fold/virulence"/>
</dbReference>
<dbReference type="SUPFAM" id="SSF51126">
    <property type="entry name" value="Pectin lyase-like"/>
    <property type="match status" value="5"/>
</dbReference>
<feature type="compositionally biased region" description="Basic and acidic residues" evidence="1">
    <location>
        <begin position="1153"/>
        <end position="1164"/>
    </location>
</feature>
<dbReference type="Pfam" id="PF05860">
    <property type="entry name" value="TPS"/>
    <property type="match status" value="1"/>
</dbReference>
<dbReference type="InterPro" id="IPR012334">
    <property type="entry name" value="Pectin_lyas_fold"/>
</dbReference>
<proteinExistence type="predicted"/>
<evidence type="ECO:0000256" key="1">
    <source>
        <dbReference type="SAM" id="MobiDB-lite"/>
    </source>
</evidence>
<sequence>MERQHPDRNSNPISDRNKINLLPKHRLKNYLLPIFFTSFIYPAQAQIVPDRTLPVNSSVTRQGNLYEIEGGTQAETNLFHSFEDFSLPTNGEAFFNNALEIENIFTRVTGRSPSNIDGLIRANGVANLFILNPNGIVFGPNAQLDLGGSFLASSANRIDFADGTSFSTLASETPPILTVSVPVGLQMGSNPGSIVVNGPGNNLSRDSETNGIVRDNRSPGLQVNDRTIALLGGGIELSGGNITSNGGSIELGSVGDRSRITLSKIEENWAFDYSEIADFREIQLKAAASLDSSGEGAGAIHLQGRTVSLSEGSAILGLTLGNRAGGDLLVRSSESLQLSGFNNFGFPSVLVTLVEPQATANGGDLTVETRQLTLADGTAISASTLGRGNGGNLTVFASQSVELKGLDPSGLGSFLETSVAPQATGHAGDLTIATTELTLSDGAIVFSSTSGQGNGGNLSVLASESVELKGLDDFGFSSSLRTNTTSSTLGHAGDLAIETTELILADGAMISAATSGNGDGGNLSIVASESVELRGLDGSGFGSSVLSSVTSEASGNAGNITVETRHLSLADGAGISTSTLSRGQGGDLTAIASDSVILSGFNGSGQPSFLSTDVGSEATGDAGDLAIETARLSLFDGARISSSTFGRGNGGTLTAIASDSIELSGLDTSGKGSILRTSVGLNATGDAGNLAIETARLSLSDGAAISTSTLGEGNGGNVTILASESAILKGFNRSGLATSILTLVGPDVSGNAGSVTLETQRLSLFDGAGISTSTLGRGNGGNLTILASEFVSLNGFNASGVSSALATDVGPEATGNAGNLTVQTGKLTLADGALISAATLGGGNGGNLTLMASESIALNDSSGSGVGSVVVTLVGSQGSGTAGNLTVKTGELTLADRSEIAASMLGEGSGGNVILEADRLALSDGSAISSASFGRGNAGNLTIASDELTLQDGSFINVSAVGNFSPGSLRVSADRVRLDNQSNLIAETEAGSQGNIEVSANSTILSRNSNIATNAIAEATGGNIEIDTGILAAVGNSDISANSAQAQGGNVTLNVRGIFGTAFRPQNTAASDITATGANSSLSGTVTINTPDIDPTSGLVELPDNFVDASNQIDSSCRPGQQQSEFVVTGRGGLPPNPIEAIADEATWIDLRPTAREPQDRGQLGDRPLAASTERSPSVEAQGWTVKANGQVELVAESPENTSPHPSTPQRRCLETR</sequence>
<dbReference type="SMART" id="SM00912">
    <property type="entry name" value="Haemagg_act"/>
    <property type="match status" value="1"/>
</dbReference>
<feature type="domain" description="Filamentous haemagglutinin FhaB/tRNA nuclease CdiA-like TPS" evidence="2">
    <location>
        <begin position="50"/>
        <end position="161"/>
    </location>
</feature>
<organism evidence="3 4">
    <name type="scientific">Oxynema aestuarii AP17</name>
    <dbReference type="NCBI Taxonomy" id="2064643"/>
    <lineage>
        <taxon>Bacteria</taxon>
        <taxon>Bacillati</taxon>
        <taxon>Cyanobacteriota</taxon>
        <taxon>Cyanophyceae</taxon>
        <taxon>Oscillatoriophycideae</taxon>
        <taxon>Oscillatoriales</taxon>
        <taxon>Oscillatoriaceae</taxon>
        <taxon>Oxynema</taxon>
        <taxon>Oxynema aestuarii</taxon>
    </lineage>
</organism>
<name>A0A6H1U207_9CYAN</name>
<dbReference type="KEGG" id="oxy:HCG48_21525"/>
<dbReference type="EMBL" id="CP051167">
    <property type="protein sequence ID" value="QIZ72861.1"/>
    <property type="molecule type" value="Genomic_DNA"/>
</dbReference>
<keyword evidence="4" id="KW-1185">Reference proteome</keyword>
<evidence type="ECO:0000313" key="4">
    <source>
        <dbReference type="Proteomes" id="UP000500857"/>
    </source>
</evidence>
<dbReference type="AlphaFoldDB" id="A0A6H1U207"/>
<reference evidence="3 4" key="1">
    <citation type="submission" date="2020-04" db="EMBL/GenBank/DDBJ databases">
        <authorList>
            <person name="Basu S."/>
            <person name="Maruthanayagam V."/>
            <person name="Chakraborty S."/>
            <person name="Pramanik A."/>
            <person name="Mukherjee J."/>
            <person name="Brink B."/>
        </authorList>
    </citation>
    <scope>NUCLEOTIDE SEQUENCE [LARGE SCALE GENOMIC DNA]</scope>
    <source>
        <strain evidence="3 4">AP17</strain>
    </source>
</reference>
<feature type="region of interest" description="Disordered" evidence="1">
    <location>
        <begin position="1153"/>
        <end position="1217"/>
    </location>
</feature>
<dbReference type="Proteomes" id="UP000500857">
    <property type="component" value="Chromosome"/>
</dbReference>
<dbReference type="NCBIfam" id="TIGR01901">
    <property type="entry name" value="adhes_NPXG"/>
    <property type="match status" value="1"/>
</dbReference>
<gene>
    <name evidence="3" type="ORF">HCG48_21525</name>
</gene>
<feature type="compositionally biased region" description="Polar residues" evidence="1">
    <location>
        <begin position="1199"/>
        <end position="1210"/>
    </location>
</feature>
<accession>A0A6H1U207</accession>
<dbReference type="Gene3D" id="2.160.20.10">
    <property type="entry name" value="Single-stranded right-handed beta-helix, Pectin lyase-like"/>
    <property type="match status" value="3"/>
</dbReference>
<dbReference type="RefSeq" id="WP_168571008.1">
    <property type="nucleotide sequence ID" value="NZ_CP051167.1"/>
</dbReference>